<dbReference type="EMBL" id="SNRW01037877">
    <property type="protein sequence ID" value="KAA6353561.1"/>
    <property type="molecule type" value="Genomic_DNA"/>
</dbReference>
<dbReference type="AlphaFoldDB" id="A0A5J4T775"/>
<proteinExistence type="predicted"/>
<organism evidence="1 2">
    <name type="scientific">Streblomastix strix</name>
    <dbReference type="NCBI Taxonomy" id="222440"/>
    <lineage>
        <taxon>Eukaryota</taxon>
        <taxon>Metamonada</taxon>
        <taxon>Preaxostyla</taxon>
        <taxon>Oxymonadida</taxon>
        <taxon>Streblomastigidae</taxon>
        <taxon>Streblomastix</taxon>
    </lineage>
</organism>
<reference evidence="1 2" key="1">
    <citation type="submission" date="2019-03" db="EMBL/GenBank/DDBJ databases">
        <title>Single cell metagenomics reveals metabolic interactions within the superorganism composed of flagellate Streblomastix strix and complex community of Bacteroidetes bacteria on its surface.</title>
        <authorList>
            <person name="Treitli S.C."/>
            <person name="Kolisko M."/>
            <person name="Husnik F."/>
            <person name="Keeling P."/>
            <person name="Hampl V."/>
        </authorList>
    </citation>
    <scope>NUCLEOTIDE SEQUENCE [LARGE SCALE GENOMIC DNA]</scope>
    <source>
        <strain evidence="1">ST1C</strain>
    </source>
</reference>
<comment type="caution">
    <text evidence="1">The sequence shown here is derived from an EMBL/GenBank/DDBJ whole genome shotgun (WGS) entry which is preliminary data.</text>
</comment>
<name>A0A5J4T775_9EUKA</name>
<feature type="non-terminal residue" evidence="1">
    <location>
        <position position="1"/>
    </location>
</feature>
<dbReference type="Proteomes" id="UP000324800">
    <property type="component" value="Unassembled WGS sequence"/>
</dbReference>
<evidence type="ECO:0000313" key="2">
    <source>
        <dbReference type="Proteomes" id="UP000324800"/>
    </source>
</evidence>
<accession>A0A5J4T775</accession>
<gene>
    <name evidence="1" type="ORF">EZS28_050912</name>
</gene>
<protein>
    <submittedName>
        <fullName evidence="1">Uncharacterized protein</fullName>
    </submittedName>
</protein>
<evidence type="ECO:0000313" key="1">
    <source>
        <dbReference type="EMBL" id="KAA6353561.1"/>
    </source>
</evidence>
<sequence>PLRGQPKARLNCNPNKAGLTMCGRIIK</sequence>